<dbReference type="Gene3D" id="2.70.220.10">
    <property type="entry name" value="Ganglioside GM2 activator"/>
    <property type="match status" value="1"/>
</dbReference>
<dbReference type="AlphaFoldDB" id="A0A8R2ACN0"/>
<dbReference type="InterPro" id="IPR036846">
    <property type="entry name" value="GM2-AP_sf"/>
</dbReference>
<keyword evidence="4" id="KW-1185">Reference proteome</keyword>
<feature type="chain" id="PRO_5035779945" description="MD-2-related lipid-recognition domain-containing protein" evidence="2">
    <location>
        <begin position="18"/>
        <end position="193"/>
    </location>
</feature>
<evidence type="ECO:0000313" key="3">
    <source>
        <dbReference type="EnsemblMetazoa" id="XP_003240480.1"/>
    </source>
</evidence>
<keyword evidence="1 2" id="KW-0732">Signal</keyword>
<name>A0A8R2ACN0_ACYPI</name>
<dbReference type="GeneID" id="100576048"/>
<accession>A0A8R2ACN0</accession>
<evidence type="ECO:0008006" key="5">
    <source>
        <dbReference type="Google" id="ProtNLM"/>
    </source>
</evidence>
<dbReference type="OrthoDB" id="6611940at2759"/>
<dbReference type="KEGG" id="api:100576048"/>
<sequence length="193" mass="22365">MMIKTFGLVLFFSLSQSKNRFMPNLPLGEYCLVIDKVYRCESRTNHTIQFNVYSSKKTSNITEMKGNITFLIPFDVNLTVDINFSSWGSTGGWIPNYYILIRKKACSSLRNLYGNAWFKYINAFNVPTDRCPTPVGTYITSGYDLTKFEDNNLPKVFFYGKYKVVFHFKNVENKVVGCMVAELNFIRPWETPI</sequence>
<feature type="signal peptide" evidence="2">
    <location>
        <begin position="1"/>
        <end position="17"/>
    </location>
</feature>
<evidence type="ECO:0000256" key="2">
    <source>
        <dbReference type="SAM" id="SignalP"/>
    </source>
</evidence>
<evidence type="ECO:0000256" key="1">
    <source>
        <dbReference type="ARBA" id="ARBA00022729"/>
    </source>
</evidence>
<organism evidence="3 4">
    <name type="scientific">Acyrthosiphon pisum</name>
    <name type="common">Pea aphid</name>
    <dbReference type="NCBI Taxonomy" id="7029"/>
    <lineage>
        <taxon>Eukaryota</taxon>
        <taxon>Metazoa</taxon>
        <taxon>Ecdysozoa</taxon>
        <taxon>Arthropoda</taxon>
        <taxon>Hexapoda</taxon>
        <taxon>Insecta</taxon>
        <taxon>Pterygota</taxon>
        <taxon>Neoptera</taxon>
        <taxon>Paraneoptera</taxon>
        <taxon>Hemiptera</taxon>
        <taxon>Sternorrhyncha</taxon>
        <taxon>Aphidomorpha</taxon>
        <taxon>Aphidoidea</taxon>
        <taxon>Aphididae</taxon>
        <taxon>Macrosiphini</taxon>
        <taxon>Acyrthosiphon</taxon>
    </lineage>
</organism>
<dbReference type="Proteomes" id="UP000007819">
    <property type="component" value="Chromosome A2"/>
</dbReference>
<reference evidence="4" key="1">
    <citation type="submission" date="2010-06" db="EMBL/GenBank/DDBJ databases">
        <authorList>
            <person name="Jiang H."/>
            <person name="Abraham K."/>
            <person name="Ali S."/>
            <person name="Alsbrooks S.L."/>
            <person name="Anim B.N."/>
            <person name="Anosike U.S."/>
            <person name="Attaway T."/>
            <person name="Bandaranaike D.P."/>
            <person name="Battles P.K."/>
            <person name="Bell S.N."/>
            <person name="Bell A.V."/>
            <person name="Beltran B."/>
            <person name="Bickham C."/>
            <person name="Bustamante Y."/>
            <person name="Caleb T."/>
            <person name="Canada A."/>
            <person name="Cardenas V."/>
            <person name="Carter K."/>
            <person name="Chacko J."/>
            <person name="Chandrabose M.N."/>
            <person name="Chavez D."/>
            <person name="Chavez A."/>
            <person name="Chen L."/>
            <person name="Chu H.-S."/>
            <person name="Claassen K.J."/>
            <person name="Cockrell R."/>
            <person name="Collins M."/>
            <person name="Cooper J.A."/>
            <person name="Cree A."/>
            <person name="Curry S.M."/>
            <person name="Da Y."/>
            <person name="Dao M.D."/>
            <person name="Das B."/>
            <person name="Davila M.-L."/>
            <person name="Davy-Carroll L."/>
            <person name="Denson S."/>
            <person name="Dinh H."/>
            <person name="Ebong V.E."/>
            <person name="Edwards J.R."/>
            <person name="Egan A."/>
            <person name="El-Daye J."/>
            <person name="Escobedo L."/>
            <person name="Fernandez S."/>
            <person name="Fernando P.R."/>
            <person name="Flagg N."/>
            <person name="Forbes L.D."/>
            <person name="Fowler R.G."/>
            <person name="Fu Q."/>
            <person name="Gabisi R.A."/>
            <person name="Ganer J."/>
            <person name="Garbino Pronczuk A."/>
            <person name="Garcia R.M."/>
            <person name="Garner T."/>
            <person name="Garrett T.E."/>
            <person name="Gonzalez D.A."/>
            <person name="Hamid H."/>
            <person name="Hawkins E.S."/>
            <person name="Hirani K."/>
            <person name="Hogues M.E."/>
            <person name="Hollins B."/>
            <person name="Hsiao C.-H."/>
            <person name="Jabil R."/>
            <person name="James M.L."/>
            <person name="Jhangiani S.N."/>
            <person name="Johnson B."/>
            <person name="Johnson Q."/>
            <person name="Joshi V."/>
            <person name="Kalu J.B."/>
            <person name="Kam C."/>
            <person name="Kashfia A."/>
            <person name="Keebler J."/>
            <person name="Kisamo H."/>
            <person name="Kovar C.L."/>
            <person name="Lago L.A."/>
            <person name="Lai C.-Y."/>
            <person name="Laidlaw J."/>
            <person name="Lara F."/>
            <person name="Le T.-K."/>
            <person name="Lee S.L."/>
            <person name="Legall F.H."/>
            <person name="Lemon S.J."/>
            <person name="Lewis L.R."/>
            <person name="Li B."/>
            <person name="Liu Y."/>
            <person name="Liu Y.-S."/>
            <person name="Lopez J."/>
            <person name="Lozado R.J."/>
            <person name="Lu J."/>
            <person name="Madu R.C."/>
            <person name="Maheshwari M."/>
            <person name="Maheshwari R."/>
            <person name="Malloy K."/>
            <person name="Martinez E."/>
            <person name="Mathew T."/>
            <person name="Mercado I.C."/>
            <person name="Mercado C."/>
            <person name="Meyer B."/>
            <person name="Montgomery K."/>
            <person name="Morgan M.B."/>
            <person name="Munidasa M."/>
            <person name="Nazareth L.V."/>
            <person name="Nelson J."/>
            <person name="Ng B.M."/>
            <person name="Nguyen N.B."/>
            <person name="Nguyen P.Q."/>
            <person name="Nguyen T."/>
            <person name="Obregon M."/>
            <person name="Okwuonu G.O."/>
            <person name="Onwere C.G."/>
            <person name="Orozco G."/>
            <person name="Parra A."/>
            <person name="Patel S."/>
            <person name="Patil S."/>
            <person name="Perez A."/>
            <person name="Perez Y."/>
            <person name="Pham C."/>
            <person name="Primus E.L."/>
            <person name="Pu L.-L."/>
            <person name="Puazo M."/>
            <person name="Qin X."/>
            <person name="Quiroz J.B."/>
            <person name="Reese J."/>
            <person name="Richards S."/>
            <person name="Rives C.M."/>
            <person name="Robberts R."/>
            <person name="Ruiz S.J."/>
            <person name="Ruiz M.J."/>
            <person name="Santibanez J."/>
            <person name="Schneider B.W."/>
            <person name="Sisson I."/>
            <person name="Smith M."/>
            <person name="Sodergren E."/>
            <person name="Song X.-Z."/>
            <person name="Song B.B."/>
            <person name="Summersgill H."/>
            <person name="Thelus R."/>
            <person name="Thornton R.D."/>
            <person name="Trejos Z.Y."/>
            <person name="Usmani K."/>
            <person name="Vattathil S."/>
            <person name="Villasana D."/>
            <person name="Walker D.L."/>
            <person name="Wang S."/>
            <person name="Wang K."/>
            <person name="White C.S."/>
            <person name="Williams A.C."/>
            <person name="Williamson J."/>
            <person name="Wilson K."/>
            <person name="Woghiren I.O."/>
            <person name="Woodworth J.R."/>
            <person name="Worley K.C."/>
            <person name="Wright R.A."/>
            <person name="Wu W."/>
            <person name="Young L."/>
            <person name="Zhang L."/>
            <person name="Zhang J."/>
            <person name="Zhu Y."/>
            <person name="Muzny D.M."/>
            <person name="Weinstock G."/>
            <person name="Gibbs R.A."/>
        </authorList>
    </citation>
    <scope>NUCLEOTIDE SEQUENCE [LARGE SCALE GENOMIC DNA]</scope>
    <source>
        <strain evidence="4">LSR1</strain>
    </source>
</reference>
<evidence type="ECO:0000313" key="4">
    <source>
        <dbReference type="Proteomes" id="UP000007819"/>
    </source>
</evidence>
<dbReference type="EnsemblMetazoa" id="XM_003240432.2">
    <property type="protein sequence ID" value="XP_003240480.1"/>
    <property type="gene ID" value="LOC100576048"/>
</dbReference>
<protein>
    <recommendedName>
        <fullName evidence="5">MD-2-related lipid-recognition domain-containing protein</fullName>
    </recommendedName>
</protein>
<reference evidence="3" key="2">
    <citation type="submission" date="2022-06" db="UniProtKB">
        <authorList>
            <consortium name="EnsemblMetazoa"/>
        </authorList>
    </citation>
    <scope>IDENTIFICATION</scope>
</reference>
<proteinExistence type="predicted"/>
<dbReference type="RefSeq" id="XP_003240480.1">
    <property type="nucleotide sequence ID" value="XM_003240432.1"/>
</dbReference>